<evidence type="ECO:0000313" key="1">
    <source>
        <dbReference type="EMBL" id="PCI75757.1"/>
    </source>
</evidence>
<dbReference type="AlphaFoldDB" id="A0A2A4X112"/>
<gene>
    <name evidence="1" type="ORF">COB20_12190</name>
</gene>
<name>A0A2A4X112_9GAMM</name>
<dbReference type="EMBL" id="NVUL01000068">
    <property type="protein sequence ID" value="PCI75757.1"/>
    <property type="molecule type" value="Genomic_DNA"/>
</dbReference>
<accession>A0A2A4X112</accession>
<evidence type="ECO:0000313" key="2">
    <source>
        <dbReference type="Proteomes" id="UP000218767"/>
    </source>
</evidence>
<reference evidence="2" key="1">
    <citation type="submission" date="2017-08" db="EMBL/GenBank/DDBJ databases">
        <title>A dynamic microbial community with high functional redundancy inhabits the cold, oxic subseafloor aquifer.</title>
        <authorList>
            <person name="Tully B.J."/>
            <person name="Wheat C.G."/>
            <person name="Glazer B.T."/>
            <person name="Huber J.A."/>
        </authorList>
    </citation>
    <scope>NUCLEOTIDE SEQUENCE [LARGE SCALE GENOMIC DNA]</scope>
</reference>
<protein>
    <submittedName>
        <fullName evidence="1">Uncharacterized protein</fullName>
    </submittedName>
</protein>
<sequence length="1209" mass="131601">MSSNFLNIAYQGEFEDGVACLLEPSNQSDEIKCYALLYVHVDVSAGYANLAALINQLRQTDFYKLAVFAFTSTSAGTTQQELKAFSNTLLQCAQKNESGSSGFNTQIVWFDDVTTIDQTTPPFISLTYTTKDNYAGLYVDASSPLLLGNAGGTSRFLSVDFSKASNSFLYCVENKLALACLKNSDTTSLAFGTQGNPNNNKSALNFAATKQNIGNGFYSYFTITMDSTDGLVGGIDFTGVVQPGFTSFNTSIQYSAIDDSNKDLERFEYPLMVDTSQIAQQQLSSRIDPLNPLNQARTYFNPGDAVKFTSSFRTLLGSPINLEPSQAATAKPAQFIFYLASNDYVYLSPIGDFATSLPKAEQGLLYKNNLLCGLSGTEYLQFTAGTDEFRFVPSQPATVVVSSVNNKKQVSNLIAGKYVSSWLRLVDANNDSRQYYSEPNGQPFYASSSNDEALLSYYPLTQNTMQQETSSSDQAMAFPIACYSALSFADTDDPAPKAYYEYFESQVLSTNRRNVITKICNPGPPPADGGYPILQGDAKADGFFLTPLGYRASVSGGEWTDLRFAQTSTETLELNKSTDWKSLPQPIQDAFLTNQQFMVVSVDSGSNLGVPSLNLNLAGWDFNLTPPPKEDQILGSYHNILIFKSCTGNLLQWITTPDKWTNYDDFNDTDSDPQGNYLSNWLIQYCNDAIAAFESGNLAFKNFNQLINDVNWNGFIALNVSIDVGNLDPALDPLLGGIVLSKFFAHHVGNEATRAQPQTSTEDFDLESSLFALIYYNDPGYNPSTGQVVSPQSNSIYDFKVLTLTALFLKSGIASFSSKLMLTINELFGSKVLTNTSHETFPATTRLLLDGSVQTRGGVSVYSFQTPPHSDNYFYLSSGALSAVEITQAEFSITSVSGKSTVPPGKAIDSDFKFWGNLIFGQGVNLPAPNNTDYFDIFSYERLAFSQLDLSMSFTLCQTLTDGESTFTKSPLDFKIHRGAITVSNQISNISDQGNTNFNSGSNYIREDSLLSQFPMKLKNFVVAATDSGPPSNMGYSNLTATPITKANMTGTISGEQWFGLEFEVELGAMGALAPSVIFTAELLFAWGATSGNLYTGIKLPGLGPPDKLINIEGIITFGSKAIVFDRVEIQAFCNGSQTTKLAYVINFASIGLHILSLSYPPAGSTNVSIFGNPCSDSNTLPSNVGWFGSYIKPGTKPIDPPPSLTKDD</sequence>
<proteinExistence type="predicted"/>
<dbReference type="Proteomes" id="UP000218767">
    <property type="component" value="Unassembled WGS sequence"/>
</dbReference>
<organism evidence="1 2">
    <name type="scientific">SAR86 cluster bacterium</name>
    <dbReference type="NCBI Taxonomy" id="2030880"/>
    <lineage>
        <taxon>Bacteria</taxon>
        <taxon>Pseudomonadati</taxon>
        <taxon>Pseudomonadota</taxon>
        <taxon>Gammaproteobacteria</taxon>
        <taxon>SAR86 cluster</taxon>
    </lineage>
</organism>
<comment type="caution">
    <text evidence="1">The sequence shown here is derived from an EMBL/GenBank/DDBJ whole genome shotgun (WGS) entry which is preliminary data.</text>
</comment>